<feature type="domain" description="BTB" evidence="2">
    <location>
        <begin position="40"/>
        <end position="109"/>
    </location>
</feature>
<dbReference type="AlphaFoldDB" id="A0A9W8J0Y4"/>
<dbReference type="SUPFAM" id="SSF54695">
    <property type="entry name" value="POZ domain"/>
    <property type="match status" value="1"/>
</dbReference>
<comment type="caution">
    <text evidence="3">The sequence shown here is derived from an EMBL/GenBank/DDBJ whole genome shotgun (WGS) entry which is preliminary data.</text>
</comment>
<evidence type="ECO:0000259" key="2">
    <source>
        <dbReference type="PROSITE" id="PS50097"/>
    </source>
</evidence>
<protein>
    <recommendedName>
        <fullName evidence="2">BTB domain-containing protein</fullName>
    </recommendedName>
</protein>
<dbReference type="InterPro" id="IPR000210">
    <property type="entry name" value="BTB/POZ_dom"/>
</dbReference>
<dbReference type="Pfam" id="PF00651">
    <property type="entry name" value="BTB"/>
    <property type="match status" value="1"/>
</dbReference>
<sequence>MAASDDFSTNQSDAASNGEDASMKASTPVYHRHPLSFEDGNLALLAQDRYFIVHQGFLCRHSQVLQALFTNPTNTRKLLNRPAVEVDEKWADLGCFLSALYDGVTHLSSSIEDFAVMAAILRLSTKYEVEHVRIETLRKLAPTWPRNLLSWDIRESNATNAGLYKPRAVYPHPIMVIPLFREVKAYEFLPSAFYDLSRCVASDIVSGWSYPADPSTSWHLDMNEIMTVLKGKEQASRYLSTFIVNELEGREPSSSCLFKNDPDPVKRRICPAAFEAVTFEIVRDCNGVVCHRITDPLFAILDSYLMQKRDNPIGKGRITFRACDVCREEFAHSVETARNTLWQKLPSWFGVKLESWPQTTGP</sequence>
<dbReference type="PROSITE" id="PS50097">
    <property type="entry name" value="BTB"/>
    <property type="match status" value="1"/>
</dbReference>
<feature type="region of interest" description="Disordered" evidence="1">
    <location>
        <begin position="1"/>
        <end position="25"/>
    </location>
</feature>
<evidence type="ECO:0000313" key="4">
    <source>
        <dbReference type="Proteomes" id="UP001140091"/>
    </source>
</evidence>
<accession>A0A9W8J0Y4</accession>
<gene>
    <name evidence="3" type="ORF">H1R20_g14597</name>
</gene>
<dbReference type="InterPro" id="IPR011333">
    <property type="entry name" value="SKP1/BTB/POZ_sf"/>
</dbReference>
<evidence type="ECO:0000256" key="1">
    <source>
        <dbReference type="SAM" id="MobiDB-lite"/>
    </source>
</evidence>
<keyword evidence="4" id="KW-1185">Reference proteome</keyword>
<proteinExistence type="predicted"/>
<feature type="non-terminal residue" evidence="3">
    <location>
        <position position="362"/>
    </location>
</feature>
<dbReference type="Proteomes" id="UP001140091">
    <property type="component" value="Unassembled WGS sequence"/>
</dbReference>
<dbReference type="Gene3D" id="3.30.710.10">
    <property type="entry name" value="Potassium Channel Kv1.1, Chain A"/>
    <property type="match status" value="1"/>
</dbReference>
<dbReference type="OrthoDB" id="3235673at2759"/>
<reference evidence="3" key="1">
    <citation type="submission" date="2022-06" db="EMBL/GenBank/DDBJ databases">
        <title>Genome Sequence of Candolleomyces eurysporus.</title>
        <authorList>
            <person name="Buettner E."/>
        </authorList>
    </citation>
    <scope>NUCLEOTIDE SEQUENCE</scope>
    <source>
        <strain evidence="3">VTCC 930004</strain>
    </source>
</reference>
<dbReference type="EMBL" id="JANBPK010001488">
    <property type="protein sequence ID" value="KAJ2922495.1"/>
    <property type="molecule type" value="Genomic_DNA"/>
</dbReference>
<feature type="compositionally biased region" description="Polar residues" evidence="1">
    <location>
        <begin position="1"/>
        <end position="15"/>
    </location>
</feature>
<organism evidence="3 4">
    <name type="scientific">Candolleomyces eurysporus</name>
    <dbReference type="NCBI Taxonomy" id="2828524"/>
    <lineage>
        <taxon>Eukaryota</taxon>
        <taxon>Fungi</taxon>
        <taxon>Dikarya</taxon>
        <taxon>Basidiomycota</taxon>
        <taxon>Agaricomycotina</taxon>
        <taxon>Agaricomycetes</taxon>
        <taxon>Agaricomycetidae</taxon>
        <taxon>Agaricales</taxon>
        <taxon>Agaricineae</taxon>
        <taxon>Psathyrellaceae</taxon>
        <taxon>Candolleomyces</taxon>
    </lineage>
</organism>
<evidence type="ECO:0000313" key="3">
    <source>
        <dbReference type="EMBL" id="KAJ2922495.1"/>
    </source>
</evidence>
<name>A0A9W8J0Y4_9AGAR</name>